<comment type="similarity">
    <text evidence="1">Belongs to the peptidase A1 family.</text>
</comment>
<reference evidence="8" key="2">
    <citation type="submission" date="2018-10" db="UniProtKB">
        <authorList>
            <consortium name="EnsemblPlants"/>
        </authorList>
    </citation>
    <scope>IDENTIFICATION</scope>
</reference>
<dbReference type="PROSITE" id="PS51767">
    <property type="entry name" value="PEPTIDASE_A1"/>
    <property type="match status" value="1"/>
</dbReference>
<feature type="domain" description="Peptidase A1" evidence="7">
    <location>
        <begin position="112"/>
        <end position="459"/>
    </location>
</feature>
<proteinExistence type="inferred from homology"/>
<dbReference type="InterPro" id="IPR033121">
    <property type="entry name" value="PEPTIDASE_A1"/>
</dbReference>
<dbReference type="Pfam" id="PF14543">
    <property type="entry name" value="TAXi_N"/>
    <property type="match status" value="1"/>
</dbReference>
<evidence type="ECO:0000256" key="2">
    <source>
        <dbReference type="ARBA" id="ARBA00022670"/>
    </source>
</evidence>
<dbReference type="InterPro" id="IPR051708">
    <property type="entry name" value="Plant_Aspart_Prot_A1"/>
</dbReference>
<evidence type="ECO:0000313" key="9">
    <source>
        <dbReference type="Proteomes" id="UP000019116"/>
    </source>
</evidence>
<evidence type="ECO:0000256" key="6">
    <source>
        <dbReference type="SAM" id="Phobius"/>
    </source>
</evidence>
<dbReference type="SMR" id="A0A3B6BZ09"/>
<dbReference type="GO" id="GO:0006508">
    <property type="term" value="P:proteolysis"/>
    <property type="evidence" value="ECO:0007669"/>
    <property type="project" value="UniProtKB-KW"/>
</dbReference>
<dbReference type="OrthoDB" id="660550at2759"/>
<dbReference type="STRING" id="4565.A0A3B6BZ09"/>
<dbReference type="PANTHER" id="PTHR47967">
    <property type="entry name" value="OS07G0603500 PROTEIN-RELATED"/>
    <property type="match status" value="1"/>
</dbReference>
<dbReference type="Proteomes" id="UP000019116">
    <property type="component" value="Chromosome 2B"/>
</dbReference>
<dbReference type="Gene3D" id="2.40.70.10">
    <property type="entry name" value="Acid Proteases"/>
    <property type="match status" value="2"/>
</dbReference>
<keyword evidence="6" id="KW-1133">Transmembrane helix</keyword>
<dbReference type="CDD" id="cd05476">
    <property type="entry name" value="pepsin_A_like_plant"/>
    <property type="match status" value="1"/>
</dbReference>
<keyword evidence="3" id="KW-0064">Aspartyl protease</keyword>
<dbReference type="InterPro" id="IPR034161">
    <property type="entry name" value="Pepsin-like_plant"/>
</dbReference>
<name>A0A3B6BZ09_WHEAT</name>
<evidence type="ECO:0000313" key="8">
    <source>
        <dbReference type="EnsemblPlants" id="TraesCS2B02G086200.1.cds1"/>
    </source>
</evidence>
<dbReference type="EnsemblPlants" id="TraesCS2B02G086200.1">
    <property type="protein sequence ID" value="TraesCS2B02G086200.1.cds1"/>
    <property type="gene ID" value="TraesCS2B02G086200"/>
</dbReference>
<organism evidence="8">
    <name type="scientific">Triticum aestivum</name>
    <name type="common">Wheat</name>
    <dbReference type="NCBI Taxonomy" id="4565"/>
    <lineage>
        <taxon>Eukaryota</taxon>
        <taxon>Viridiplantae</taxon>
        <taxon>Streptophyta</taxon>
        <taxon>Embryophyta</taxon>
        <taxon>Tracheophyta</taxon>
        <taxon>Spermatophyta</taxon>
        <taxon>Magnoliopsida</taxon>
        <taxon>Liliopsida</taxon>
        <taxon>Poales</taxon>
        <taxon>Poaceae</taxon>
        <taxon>BOP clade</taxon>
        <taxon>Pooideae</taxon>
        <taxon>Triticodae</taxon>
        <taxon>Triticeae</taxon>
        <taxon>Triticinae</taxon>
        <taxon>Triticum</taxon>
    </lineage>
</organism>
<dbReference type="InterPro" id="IPR021109">
    <property type="entry name" value="Peptidase_aspartic_dom_sf"/>
</dbReference>
<evidence type="ECO:0000259" key="7">
    <source>
        <dbReference type="PROSITE" id="PS51767"/>
    </source>
</evidence>
<evidence type="ECO:0000256" key="5">
    <source>
        <dbReference type="ARBA" id="ARBA00023180"/>
    </source>
</evidence>
<keyword evidence="2" id="KW-0645">Protease</keyword>
<keyword evidence="4" id="KW-0378">Hydrolase</keyword>
<accession>A0A3B6BZ09</accession>
<evidence type="ECO:0000256" key="4">
    <source>
        <dbReference type="ARBA" id="ARBA00022801"/>
    </source>
</evidence>
<dbReference type="InterPro" id="IPR032799">
    <property type="entry name" value="TAXi_C"/>
</dbReference>
<dbReference type="GO" id="GO:0004190">
    <property type="term" value="F:aspartic-type endopeptidase activity"/>
    <property type="evidence" value="ECO:0000318"/>
    <property type="project" value="GO_Central"/>
</dbReference>
<dbReference type="PANTHER" id="PTHR47967:SF11">
    <property type="entry name" value="PEPTIDASE A1 DOMAIN-CONTAINING PROTEIN"/>
    <property type="match status" value="1"/>
</dbReference>
<keyword evidence="5" id="KW-0325">Glycoprotein</keyword>
<dbReference type="PaxDb" id="4565-Traes_2BS_69FCDE397.1"/>
<dbReference type="InterPro" id="IPR032861">
    <property type="entry name" value="TAXi_N"/>
</dbReference>
<keyword evidence="6" id="KW-0812">Transmembrane</keyword>
<feature type="transmembrane region" description="Helical" evidence="6">
    <location>
        <begin position="29"/>
        <end position="48"/>
    </location>
</feature>
<dbReference type="AlphaFoldDB" id="A0A3B6BZ09"/>
<dbReference type="GO" id="GO:0005576">
    <property type="term" value="C:extracellular region"/>
    <property type="evidence" value="ECO:0000318"/>
    <property type="project" value="GO_Central"/>
</dbReference>
<dbReference type="Gramene" id="TraesCS2B03G0194500.1">
    <property type="protein sequence ID" value="TraesCS2B03G0194500.1.CDS1"/>
    <property type="gene ID" value="TraesCS2B03G0194500"/>
</dbReference>
<dbReference type="Gramene" id="TraesCS2B02G086200.1">
    <property type="protein sequence ID" value="TraesCS2B02G086200.1.cds1"/>
    <property type="gene ID" value="TraesCS2B02G086200"/>
</dbReference>
<keyword evidence="9" id="KW-1185">Reference proteome</keyword>
<sequence>MVYINPRLHICSNSNTIVNKNCSTMNMKACLSMLTYLVFLTFLFSWPATSAALRAHLSHIDSGRGFTKRELLHRMVVRSRARAVNLCPYSRTNAHPATAPVGRVNTDVNSEYLIHLSIGAPRSQPVTLTLDTGSDVVWTQCEPCAECFTQPLPRFDTAASNTVRSVACSDPLCKAHSEHGCFLHGCTYVSGYGDESRSFGHFLRDSFTFDDGKGGAVTMPDIGFGCGMYNVGKFLRTETGIAGFGRGPLSLPSQLKVRQFSYCFTDRFEAKSSPVFLGAAGDLKAHATGPTLSTSFVRNPSPNTDSSSYYFLSFKGVTVGETRLPVPESAFAIKADGSGGTIIDSGTDLTTFPDAVFRQLKSAFIAQVALPVNKTADEDDICFSWDAKKTAPMPKLIFHLEGADWDLPRENYVTEDHESGQVCVVVSTSGQRDMTLIGNFQQQNTHIVYDLAAGKLLLVPAQCDKL</sequence>
<protein>
    <recommendedName>
        <fullName evidence="7">Peptidase A1 domain-containing protein</fullName>
    </recommendedName>
</protein>
<dbReference type="Pfam" id="PF14541">
    <property type="entry name" value="TAXi_C"/>
    <property type="match status" value="1"/>
</dbReference>
<reference evidence="8" key="1">
    <citation type="submission" date="2018-08" db="EMBL/GenBank/DDBJ databases">
        <authorList>
            <person name="Rossello M."/>
        </authorList>
    </citation>
    <scope>NUCLEOTIDE SEQUENCE [LARGE SCALE GENOMIC DNA]</scope>
    <source>
        <strain evidence="8">cv. Chinese Spring</strain>
    </source>
</reference>
<dbReference type="SUPFAM" id="SSF50630">
    <property type="entry name" value="Acid proteases"/>
    <property type="match status" value="1"/>
</dbReference>
<evidence type="ECO:0000256" key="1">
    <source>
        <dbReference type="ARBA" id="ARBA00007447"/>
    </source>
</evidence>
<dbReference type="OMA" id="VQTCAFS"/>
<evidence type="ECO:0000256" key="3">
    <source>
        <dbReference type="ARBA" id="ARBA00022750"/>
    </source>
</evidence>
<keyword evidence="6" id="KW-0472">Membrane</keyword>